<organism evidence="1 2">
    <name type="scientific">Vanrija pseudolonga</name>
    <dbReference type="NCBI Taxonomy" id="143232"/>
    <lineage>
        <taxon>Eukaryota</taxon>
        <taxon>Fungi</taxon>
        <taxon>Dikarya</taxon>
        <taxon>Basidiomycota</taxon>
        <taxon>Agaricomycotina</taxon>
        <taxon>Tremellomycetes</taxon>
        <taxon>Trichosporonales</taxon>
        <taxon>Trichosporonaceae</taxon>
        <taxon>Vanrija</taxon>
    </lineage>
</organism>
<dbReference type="RefSeq" id="XP_062629620.1">
    <property type="nucleotide sequence ID" value="XM_062773636.1"/>
</dbReference>
<name>A0AAF1BNV5_9TREE</name>
<proteinExistence type="predicted"/>
<evidence type="ECO:0000313" key="2">
    <source>
        <dbReference type="Proteomes" id="UP000827549"/>
    </source>
</evidence>
<gene>
    <name evidence="1" type="ORF">LOC62_05G007112</name>
</gene>
<dbReference type="Proteomes" id="UP000827549">
    <property type="component" value="Chromosome 5"/>
</dbReference>
<evidence type="ECO:0000313" key="1">
    <source>
        <dbReference type="EMBL" id="WOO83594.1"/>
    </source>
</evidence>
<reference evidence="1" key="1">
    <citation type="submission" date="2023-10" db="EMBL/GenBank/DDBJ databases">
        <authorList>
            <person name="Noh H."/>
        </authorList>
    </citation>
    <scope>NUCLEOTIDE SEQUENCE</scope>
    <source>
        <strain evidence="1">DUCC4014</strain>
    </source>
</reference>
<dbReference type="EMBL" id="CP086718">
    <property type="protein sequence ID" value="WOO83594.1"/>
    <property type="molecule type" value="Genomic_DNA"/>
</dbReference>
<accession>A0AAF1BNV5</accession>
<dbReference type="GeneID" id="87810286"/>
<keyword evidence="2" id="KW-1185">Reference proteome</keyword>
<dbReference type="AlphaFoldDB" id="A0AAF1BNV5"/>
<protein>
    <submittedName>
        <fullName evidence="1">Uncharacterized protein</fullName>
    </submittedName>
</protein>
<sequence>MSSDTAEEYRLPPDLIETAFDAVVIHDLGELKTAARQFPECIGDAHAGVFYLFVGDTLVGVCDEGYGAEMIAKLGPLDAPEACTIATEDYVAAHKFKPRSTSSSSQNASDVAETTPGYKLLTMAAALRRTCEGCALNH</sequence>